<name>A0A0P0Z2V5_9HYPH</name>
<dbReference type="RefSeq" id="WP_062226185.1">
    <property type="nucleotide sequence ID" value="NZ_BBWR01000002.1"/>
</dbReference>
<organism evidence="3">
    <name type="scientific">Aureimonas frigidaquae</name>
    <dbReference type="NCBI Taxonomy" id="424757"/>
    <lineage>
        <taxon>Bacteria</taxon>
        <taxon>Pseudomonadati</taxon>
        <taxon>Pseudomonadota</taxon>
        <taxon>Alphaproteobacteria</taxon>
        <taxon>Hyphomicrobiales</taxon>
        <taxon>Aurantimonadaceae</taxon>
        <taxon>Aureimonas</taxon>
    </lineage>
</organism>
<evidence type="ECO:0008006" key="4">
    <source>
        <dbReference type="Google" id="ProtNLM"/>
    </source>
</evidence>
<dbReference type="EMBL" id="LC066377">
    <property type="protein sequence ID" value="BAT28355.1"/>
    <property type="molecule type" value="Genomic_DNA"/>
</dbReference>
<dbReference type="Pfam" id="PF06776">
    <property type="entry name" value="IalB"/>
    <property type="match status" value="1"/>
</dbReference>
<feature type="chain" id="PRO_5006058033" description="Invasion associated locus B family protein" evidence="2">
    <location>
        <begin position="33"/>
        <end position="211"/>
    </location>
</feature>
<proteinExistence type="predicted"/>
<evidence type="ECO:0000313" key="3">
    <source>
        <dbReference type="EMBL" id="BAT28355.1"/>
    </source>
</evidence>
<evidence type="ECO:0000256" key="1">
    <source>
        <dbReference type="SAM" id="MobiDB-lite"/>
    </source>
</evidence>
<sequence>MKTRLKNIHRLALATGFAALATAVLPVAGASAQSVPAEWFKVCTPQGDNRICNTQYTMIADTRQLITAVNLIDVSGKVNQKVFQAVVPTGRVIPGGVQVQVDTNPAVTLNYSVCFPDRCIAEVELSEAMITSMKRGNTMKVTSTNFQRQPNPINVTLQGFTGAYDGPPREQPELEQRQQQLNEALQSQAEARRKRFEDAQNQALGSEAAPQ</sequence>
<feature type="compositionally biased region" description="Low complexity" evidence="1">
    <location>
        <begin position="177"/>
        <end position="189"/>
    </location>
</feature>
<accession>A0A0P0Z2V5</accession>
<evidence type="ECO:0000256" key="2">
    <source>
        <dbReference type="SAM" id="SignalP"/>
    </source>
</evidence>
<reference evidence="3" key="1">
    <citation type="journal article" date="2015" name="Proc. Natl. Acad. Sci. U.S.A.">
        <title>Bacterial clade with the ribosomal RNA operon on a small plasmid rather than the chromosome.</title>
        <authorList>
            <person name="Anda M."/>
            <person name="Ohtsubo Y."/>
            <person name="Okubo T."/>
            <person name="Sugawara M."/>
            <person name="Nagata Y."/>
            <person name="Tsuda M."/>
            <person name="Minamisawa K."/>
            <person name="Mitsui H."/>
        </authorList>
    </citation>
    <scope>NUCLEOTIDE SEQUENCE</scope>
    <source>
        <strain evidence="3">JCM 14755</strain>
    </source>
</reference>
<dbReference type="InterPro" id="IPR038696">
    <property type="entry name" value="IalB_sf"/>
</dbReference>
<dbReference type="Gene3D" id="2.60.40.1880">
    <property type="entry name" value="Invasion associated locus B (IalB) protein"/>
    <property type="match status" value="1"/>
</dbReference>
<feature type="compositionally biased region" description="Basic and acidic residues" evidence="1">
    <location>
        <begin position="167"/>
        <end position="176"/>
    </location>
</feature>
<dbReference type="InterPro" id="IPR010642">
    <property type="entry name" value="Invasion_prot_B"/>
</dbReference>
<dbReference type="AlphaFoldDB" id="A0A0P0Z2V5"/>
<feature type="signal peptide" evidence="2">
    <location>
        <begin position="1"/>
        <end position="32"/>
    </location>
</feature>
<protein>
    <recommendedName>
        <fullName evidence="4">Invasion associated locus B family protein</fullName>
    </recommendedName>
</protein>
<keyword evidence="2" id="KW-0732">Signal</keyword>
<feature type="region of interest" description="Disordered" evidence="1">
    <location>
        <begin position="158"/>
        <end position="211"/>
    </location>
</feature>